<dbReference type="Pfam" id="PF00023">
    <property type="entry name" value="Ank"/>
    <property type="match status" value="1"/>
</dbReference>
<feature type="compositionally biased region" description="Low complexity" evidence="12">
    <location>
        <begin position="983"/>
        <end position="1023"/>
    </location>
</feature>
<feature type="transmembrane region" description="Helical" evidence="13">
    <location>
        <begin position="1510"/>
        <end position="1530"/>
    </location>
</feature>
<evidence type="ECO:0000256" key="8">
    <source>
        <dbReference type="ARBA" id="ARBA00023139"/>
    </source>
</evidence>
<keyword evidence="6 13" id="KW-1133">Transmembrane helix</keyword>
<feature type="compositionally biased region" description="Low complexity" evidence="12">
    <location>
        <begin position="714"/>
        <end position="723"/>
    </location>
</feature>
<evidence type="ECO:0000313" key="16">
    <source>
        <dbReference type="Proteomes" id="UP000751190"/>
    </source>
</evidence>
<keyword evidence="16" id="KW-1185">Reference proteome</keyword>
<evidence type="ECO:0000256" key="13">
    <source>
        <dbReference type="SAM" id="Phobius"/>
    </source>
</evidence>
<gene>
    <name evidence="15" type="ORF">KFE25_010334</name>
</gene>
<feature type="repeat" description="ANK" evidence="11">
    <location>
        <begin position="330"/>
        <end position="362"/>
    </location>
</feature>
<feature type="compositionally biased region" description="Gly residues" evidence="12">
    <location>
        <begin position="1209"/>
        <end position="1220"/>
    </location>
</feature>
<accession>A0A8J5XDM7</accession>
<evidence type="ECO:0000256" key="1">
    <source>
        <dbReference type="ARBA" id="ARBA00004127"/>
    </source>
</evidence>
<evidence type="ECO:0000256" key="11">
    <source>
        <dbReference type="PROSITE-ProRule" id="PRU00023"/>
    </source>
</evidence>
<evidence type="ECO:0000256" key="6">
    <source>
        <dbReference type="ARBA" id="ARBA00022989"/>
    </source>
</evidence>
<dbReference type="OrthoDB" id="331948at2759"/>
<dbReference type="InterPro" id="IPR002110">
    <property type="entry name" value="Ankyrin_rpt"/>
</dbReference>
<keyword evidence="4" id="KW-0808">Transferase</keyword>
<evidence type="ECO:0000256" key="3">
    <source>
        <dbReference type="ARBA" id="ARBA00012210"/>
    </source>
</evidence>
<dbReference type="PANTHER" id="PTHR22883:SF301">
    <property type="entry name" value="PALMITOYLTRANSFERASE ZDHHC12"/>
    <property type="match status" value="1"/>
</dbReference>
<dbReference type="PROSITE" id="PS50088">
    <property type="entry name" value="ANK_REPEAT"/>
    <property type="match status" value="2"/>
</dbReference>
<protein>
    <recommendedName>
        <fullName evidence="3">protein S-acyltransferase</fullName>
        <ecNumber evidence="3">2.3.1.225</ecNumber>
    </recommendedName>
</protein>
<feature type="region of interest" description="Disordered" evidence="12">
    <location>
        <begin position="691"/>
        <end position="791"/>
    </location>
</feature>
<dbReference type="InterPro" id="IPR001594">
    <property type="entry name" value="Palmitoyltrfase_DHHC"/>
</dbReference>
<keyword evidence="7 13" id="KW-0472">Membrane</keyword>
<comment type="similarity">
    <text evidence="2">Belongs to the DHHC palmitoyltransferase family.</text>
</comment>
<keyword evidence="8" id="KW-0564">Palmitate</keyword>
<dbReference type="Pfam" id="PF13857">
    <property type="entry name" value="Ank_5"/>
    <property type="match status" value="1"/>
</dbReference>
<dbReference type="SMART" id="SM00248">
    <property type="entry name" value="ANK"/>
    <property type="match status" value="4"/>
</dbReference>
<feature type="compositionally biased region" description="Gly residues" evidence="12">
    <location>
        <begin position="701"/>
        <end position="713"/>
    </location>
</feature>
<evidence type="ECO:0000256" key="10">
    <source>
        <dbReference type="ARBA" id="ARBA00023315"/>
    </source>
</evidence>
<dbReference type="Pfam" id="PF01529">
    <property type="entry name" value="DHHC"/>
    <property type="match status" value="1"/>
</dbReference>
<sequence length="1668" mass="170228">MAAMASGGSPLPPSAGVRPPPRVVGIAGASGSGKSTLASLLHMHYGCRCADVIRLDAFYRQAEWVSGRFDPRWESPDALDYAACADAVKRAVCESGDAYVFVEGFLLFHEPSPLLPLLDTRILLEVSSRTALRRRHQRGLDGLDLPTLEVAWLSVIWPSYVSHTAHLRADTSIFRVNAEAPVRAVVDEAIALIDQADALTVGSLALASGRRTAAAARGGAGGGDVHANERVGARCARAALSSRRPAPPAHVAAATAALFHLLRAARDEPTAAAAPVTGQDGGGSGGGGCGVGTAAPAGAAGRASSGDGVDIEEVRARLEEGALVDMPAADGETLLRLAVWGGHARVARLLLEARAPVRQRTEWGGTALSVAADRGNTELAALLLEWRAEPNGRAPSGTTVLMFAAAAGHARMVRLLVDALADVHARDAGGHSALHLATPEAVQPLLRAGARLPLDTPPPLLADCPPPCARLGARVPCLRARARMRNATLEALGARLGWAVLHAFVLGSLCEYARRGEHAGVWRAGCFHVPIAPQWPGGLAENWRRAVGETRCGLAFVAYWTLVAAVSLLYCMLTFSNPGYVERPAARARVRMPASTNHPRCRDPASPNRALRAFARDDGGHGRVGGGGVFGDGDGTGGHGGVGRSGVFGDGDATRGCAPCAGVSWPVPSAANARDGTHACLEMAAGAAARRTAERAREGRGASGGGGGGGGATSAGSSARTSAPGGGRSPAQCATSGPDCALSAPDRAASGSPPLGHAHALGAQPPAWAQSGGLPHRTARRASTASVHDGGDDWDAELAGYELAGTGDTAAVAAAADAAAAHGSCHARSCTLLTRPAAHTTAMPSESSSPLLCPRGARRSPPAALLSSGNAPARHLTSSPSIGAAALDALAFGGFGSGAPVDCSRQLSGVTPGSGGGTGCAAVAAVAAGMATCTPSVVHHGGGNGGGVGDGAVAERDAASCGGARALRDAMASHWPHPPPLPLASAPARAPSSSDAAAAIAHATPPRAATLHGARSTRSARAGADGGGGGGGGDDARRCAPLLALTPRCTRETTGGSFASAMGDSYRSDGSSRASTDVLACGVASPVVAPSAGARASARHALASMRPPALTGRAAAQLLRHLDLDEPREQQQQQRSVDARRPGGCGAHSLSPAGTALAMRGCCCCSRGDTGGPYALGARAHTEGAIAYTRASCEQASPPLVSASLSEGVRGGGGGGGGGDGADRLRSPTLRDVAQITLVEPMASIASALTSTLARSVEAALGSAGGGGDGDESRHRARAQADGGGRADMEKDARWQWVDGEANGGTPQRPVARWLFADAGDDMPGAARTPAWAKSPSHLLPLPLHSAASERPAVGEGCCAGPRVLSVAAAVPARARGDSGPPIACATAIMSHGPIDAVEAAAPRGSDGAARCDGGAIDRPCDPLLYCREYAQMCKYCEQELPLRAKHCKTCNRCVRKMDHHCPWVANCVGERNHSLFWWYLVFELALCVWTFTFTVAEFTAGRASDNKQFLLPALIVCAPFSALIVGLLLTHSSFALFNRTTFETVSGGHLRYLKGRPAHSRSPFDRGMLFNLATFCCACARRAPVDWAELLAEEEQGDGWEGDLRPKRRSVADALGCGGALSPRDGTYADADAPADELREARKQRATPVAARARGPCILCAAQMELV</sequence>
<feature type="region of interest" description="Disordered" evidence="12">
    <location>
        <begin position="1205"/>
        <end position="1226"/>
    </location>
</feature>
<feature type="region of interest" description="Disordered" evidence="12">
    <location>
        <begin position="1125"/>
        <end position="1145"/>
    </location>
</feature>
<feature type="compositionally biased region" description="Gly residues" evidence="12">
    <location>
        <begin position="1024"/>
        <end position="1033"/>
    </location>
</feature>
<keyword evidence="9" id="KW-0449">Lipoprotein</keyword>
<dbReference type="GO" id="GO:0019706">
    <property type="term" value="F:protein-cysteine S-palmitoyltransferase activity"/>
    <property type="evidence" value="ECO:0007669"/>
    <property type="project" value="UniProtKB-EC"/>
</dbReference>
<dbReference type="Proteomes" id="UP000751190">
    <property type="component" value="Unassembled WGS sequence"/>
</dbReference>
<keyword evidence="11" id="KW-0040">ANK repeat</keyword>
<dbReference type="GO" id="GO:0005794">
    <property type="term" value="C:Golgi apparatus"/>
    <property type="evidence" value="ECO:0007669"/>
    <property type="project" value="TreeGrafter"/>
</dbReference>
<comment type="caution">
    <text evidence="15">The sequence shown here is derived from an EMBL/GenBank/DDBJ whole genome shotgun (WGS) entry which is preliminary data.</text>
</comment>
<dbReference type="EC" id="2.3.1.225" evidence="3"/>
<feature type="region of interest" description="Disordered" evidence="12">
    <location>
        <begin position="1262"/>
        <end position="1289"/>
    </location>
</feature>
<reference evidence="15" key="1">
    <citation type="submission" date="2021-05" db="EMBL/GenBank/DDBJ databases">
        <title>The genome of the haptophyte Pavlova lutheri (Diacronema luteri, Pavlovales) - a model for lipid biosynthesis in eukaryotic algae.</title>
        <authorList>
            <person name="Hulatt C.J."/>
            <person name="Posewitz M.C."/>
        </authorList>
    </citation>
    <scope>NUCLEOTIDE SEQUENCE</scope>
    <source>
        <strain evidence="15">NIVA-4/92</strain>
    </source>
</reference>
<dbReference type="SUPFAM" id="SSF52540">
    <property type="entry name" value="P-loop containing nucleoside triphosphate hydrolases"/>
    <property type="match status" value="1"/>
</dbReference>
<dbReference type="EMBL" id="JAGTXO010000020">
    <property type="protein sequence ID" value="KAG8462509.1"/>
    <property type="molecule type" value="Genomic_DNA"/>
</dbReference>
<dbReference type="InterPro" id="IPR027417">
    <property type="entry name" value="P-loop_NTPase"/>
</dbReference>
<evidence type="ECO:0000256" key="4">
    <source>
        <dbReference type="ARBA" id="ARBA00022679"/>
    </source>
</evidence>
<dbReference type="PROSITE" id="PS50216">
    <property type="entry name" value="DHHC"/>
    <property type="match status" value="1"/>
</dbReference>
<feature type="transmembrane region" description="Helical" evidence="13">
    <location>
        <begin position="1477"/>
        <end position="1498"/>
    </location>
</feature>
<dbReference type="Gene3D" id="1.25.40.20">
    <property type="entry name" value="Ankyrin repeat-containing domain"/>
    <property type="match status" value="1"/>
</dbReference>
<evidence type="ECO:0000313" key="15">
    <source>
        <dbReference type="EMBL" id="KAG8462509.1"/>
    </source>
</evidence>
<evidence type="ECO:0000256" key="9">
    <source>
        <dbReference type="ARBA" id="ARBA00023288"/>
    </source>
</evidence>
<organism evidence="15 16">
    <name type="scientific">Diacronema lutheri</name>
    <name type="common">Unicellular marine alga</name>
    <name type="synonym">Monochrysis lutheri</name>
    <dbReference type="NCBI Taxonomy" id="2081491"/>
    <lineage>
        <taxon>Eukaryota</taxon>
        <taxon>Haptista</taxon>
        <taxon>Haptophyta</taxon>
        <taxon>Pavlovophyceae</taxon>
        <taxon>Pavlovales</taxon>
        <taxon>Pavlovaceae</taxon>
        <taxon>Diacronema</taxon>
    </lineage>
</organism>
<dbReference type="PROSITE" id="PS50297">
    <property type="entry name" value="ANK_REP_REGION"/>
    <property type="match status" value="1"/>
</dbReference>
<feature type="region of interest" description="Disordered" evidence="12">
    <location>
        <begin position="972"/>
        <end position="1034"/>
    </location>
</feature>
<evidence type="ECO:0000259" key="14">
    <source>
        <dbReference type="Pfam" id="PF01529"/>
    </source>
</evidence>
<dbReference type="SUPFAM" id="SSF48403">
    <property type="entry name" value="Ankyrin repeat"/>
    <property type="match status" value="1"/>
</dbReference>
<dbReference type="GO" id="GO:0006612">
    <property type="term" value="P:protein targeting to membrane"/>
    <property type="evidence" value="ECO:0007669"/>
    <property type="project" value="TreeGrafter"/>
</dbReference>
<feature type="domain" description="Palmitoyltransferase DHHC" evidence="14">
    <location>
        <begin position="1431"/>
        <end position="1546"/>
    </location>
</feature>
<feature type="compositionally biased region" description="Basic and acidic residues" evidence="12">
    <location>
        <begin position="691"/>
        <end position="700"/>
    </location>
</feature>
<dbReference type="PANTHER" id="PTHR22883">
    <property type="entry name" value="ZINC FINGER DHHC DOMAIN CONTAINING PROTEIN"/>
    <property type="match status" value="1"/>
</dbReference>
<dbReference type="InterPro" id="IPR036770">
    <property type="entry name" value="Ankyrin_rpt-contain_sf"/>
</dbReference>
<dbReference type="Gene3D" id="3.40.50.300">
    <property type="entry name" value="P-loop containing nucleotide triphosphate hydrolases"/>
    <property type="match status" value="1"/>
</dbReference>
<feature type="region of interest" description="Disordered" evidence="12">
    <location>
        <begin position="841"/>
        <end position="872"/>
    </location>
</feature>
<evidence type="ECO:0000256" key="5">
    <source>
        <dbReference type="ARBA" id="ARBA00022692"/>
    </source>
</evidence>
<evidence type="ECO:0000256" key="2">
    <source>
        <dbReference type="ARBA" id="ARBA00008574"/>
    </source>
</evidence>
<proteinExistence type="inferred from homology"/>
<keyword evidence="5 13" id="KW-0812">Transmembrane</keyword>
<keyword evidence="10" id="KW-0012">Acyltransferase</keyword>
<evidence type="ECO:0000256" key="12">
    <source>
        <dbReference type="SAM" id="MobiDB-lite"/>
    </source>
</evidence>
<feature type="repeat" description="ANK" evidence="11">
    <location>
        <begin position="396"/>
        <end position="428"/>
    </location>
</feature>
<dbReference type="InterPro" id="IPR039859">
    <property type="entry name" value="PFA4/ZDH16/20/ERF2-like"/>
</dbReference>
<dbReference type="GO" id="GO:0005783">
    <property type="term" value="C:endoplasmic reticulum"/>
    <property type="evidence" value="ECO:0007669"/>
    <property type="project" value="TreeGrafter"/>
</dbReference>
<feature type="region of interest" description="Disordered" evidence="12">
    <location>
        <begin position="270"/>
        <end position="289"/>
    </location>
</feature>
<evidence type="ECO:0000256" key="7">
    <source>
        <dbReference type="ARBA" id="ARBA00023136"/>
    </source>
</evidence>
<feature type="compositionally biased region" description="Gly residues" evidence="12">
    <location>
        <begin position="279"/>
        <end position="289"/>
    </location>
</feature>
<name>A0A8J5XDM7_DIALT</name>
<comment type="subcellular location">
    <subcellularLocation>
        <location evidence="1">Endomembrane system</location>
        <topology evidence="1">Multi-pass membrane protein</topology>
    </subcellularLocation>
</comment>